<dbReference type="CDD" id="cd03254">
    <property type="entry name" value="ABCC_Glucan_exporter_like"/>
    <property type="match status" value="1"/>
</dbReference>
<feature type="transmembrane region" description="Helical" evidence="9">
    <location>
        <begin position="172"/>
        <end position="190"/>
    </location>
</feature>
<comment type="subcellular location">
    <subcellularLocation>
        <location evidence="1">Cell membrane</location>
        <topology evidence="1">Multi-pass membrane protein</topology>
    </subcellularLocation>
</comment>
<dbReference type="Pfam" id="PF00005">
    <property type="entry name" value="ABC_tran"/>
    <property type="match status" value="1"/>
</dbReference>
<dbReference type="InterPro" id="IPR003593">
    <property type="entry name" value="AAA+_ATPase"/>
</dbReference>
<dbReference type="EMBL" id="LAZR01000001">
    <property type="protein sequence ID" value="KKO12396.1"/>
    <property type="molecule type" value="Genomic_DNA"/>
</dbReference>
<reference evidence="12" key="1">
    <citation type="journal article" date="2015" name="Nature">
        <title>Complex archaea that bridge the gap between prokaryotes and eukaryotes.</title>
        <authorList>
            <person name="Spang A."/>
            <person name="Saw J.H."/>
            <person name="Jorgensen S.L."/>
            <person name="Zaremba-Niedzwiedzka K."/>
            <person name="Martijn J."/>
            <person name="Lind A.E."/>
            <person name="van Eijk R."/>
            <person name="Schleper C."/>
            <person name="Guy L."/>
            <person name="Ettema T.J."/>
        </authorList>
    </citation>
    <scope>NUCLEOTIDE SEQUENCE</scope>
</reference>
<comment type="caution">
    <text evidence="12">The sequence shown here is derived from an EMBL/GenBank/DDBJ whole genome shotgun (WGS) entry which is preliminary data.</text>
</comment>
<organism evidence="12">
    <name type="scientific">marine sediment metagenome</name>
    <dbReference type="NCBI Taxonomy" id="412755"/>
    <lineage>
        <taxon>unclassified sequences</taxon>
        <taxon>metagenomes</taxon>
        <taxon>ecological metagenomes</taxon>
    </lineage>
</organism>
<dbReference type="SUPFAM" id="SSF52540">
    <property type="entry name" value="P-loop containing nucleoside triphosphate hydrolases"/>
    <property type="match status" value="1"/>
</dbReference>
<evidence type="ECO:0000256" key="1">
    <source>
        <dbReference type="ARBA" id="ARBA00004651"/>
    </source>
</evidence>
<feature type="transmembrane region" description="Helical" evidence="9">
    <location>
        <begin position="29"/>
        <end position="51"/>
    </location>
</feature>
<keyword evidence="8 9" id="KW-0472">Membrane</keyword>
<feature type="domain" description="ABC transmembrane type-1" evidence="11">
    <location>
        <begin position="33"/>
        <end position="316"/>
    </location>
</feature>
<dbReference type="Gene3D" id="3.40.50.300">
    <property type="entry name" value="P-loop containing nucleotide triphosphate hydrolases"/>
    <property type="match status" value="1"/>
</dbReference>
<evidence type="ECO:0000256" key="3">
    <source>
        <dbReference type="ARBA" id="ARBA00022475"/>
    </source>
</evidence>
<dbReference type="AlphaFoldDB" id="A0A0F9W545"/>
<dbReference type="InterPro" id="IPR039421">
    <property type="entry name" value="Type_1_exporter"/>
</dbReference>
<dbReference type="Gene3D" id="1.20.1560.10">
    <property type="entry name" value="ABC transporter type 1, transmembrane domain"/>
    <property type="match status" value="1"/>
</dbReference>
<feature type="transmembrane region" description="Helical" evidence="9">
    <location>
        <begin position="71"/>
        <end position="89"/>
    </location>
</feature>
<dbReference type="InterPro" id="IPR036640">
    <property type="entry name" value="ABC1_TM_sf"/>
</dbReference>
<evidence type="ECO:0000256" key="5">
    <source>
        <dbReference type="ARBA" id="ARBA00022741"/>
    </source>
</evidence>
<dbReference type="PROSITE" id="PS50929">
    <property type="entry name" value="ABC_TM1F"/>
    <property type="match status" value="1"/>
</dbReference>
<evidence type="ECO:0000256" key="8">
    <source>
        <dbReference type="ARBA" id="ARBA00023136"/>
    </source>
</evidence>
<evidence type="ECO:0008006" key="13">
    <source>
        <dbReference type="Google" id="ProtNLM"/>
    </source>
</evidence>
<evidence type="ECO:0000256" key="4">
    <source>
        <dbReference type="ARBA" id="ARBA00022692"/>
    </source>
</evidence>
<dbReference type="PROSITE" id="PS50893">
    <property type="entry name" value="ABC_TRANSPORTER_2"/>
    <property type="match status" value="1"/>
</dbReference>
<dbReference type="GO" id="GO:0015421">
    <property type="term" value="F:ABC-type oligopeptide transporter activity"/>
    <property type="evidence" value="ECO:0007669"/>
    <property type="project" value="TreeGrafter"/>
</dbReference>
<evidence type="ECO:0000256" key="2">
    <source>
        <dbReference type="ARBA" id="ARBA00022448"/>
    </source>
</evidence>
<dbReference type="PANTHER" id="PTHR43394">
    <property type="entry name" value="ATP-DEPENDENT PERMEASE MDL1, MITOCHONDRIAL"/>
    <property type="match status" value="1"/>
</dbReference>
<accession>A0A0F9W545</accession>
<dbReference type="InterPro" id="IPR011527">
    <property type="entry name" value="ABC1_TM_dom"/>
</dbReference>
<keyword evidence="4 9" id="KW-0812">Transmembrane</keyword>
<keyword evidence="7 9" id="KW-1133">Transmembrane helix</keyword>
<evidence type="ECO:0000256" key="7">
    <source>
        <dbReference type="ARBA" id="ARBA00022989"/>
    </source>
</evidence>
<evidence type="ECO:0000256" key="6">
    <source>
        <dbReference type="ARBA" id="ARBA00022840"/>
    </source>
</evidence>
<keyword evidence="6" id="KW-0067">ATP-binding</keyword>
<gene>
    <name evidence="12" type="ORF">LCGC14_0004070</name>
</gene>
<evidence type="ECO:0000259" key="11">
    <source>
        <dbReference type="PROSITE" id="PS50929"/>
    </source>
</evidence>
<dbReference type="SUPFAM" id="SSF90123">
    <property type="entry name" value="ABC transporter transmembrane region"/>
    <property type="match status" value="1"/>
</dbReference>
<sequence>MYQDDDLPRHVNRGSLKRLLRYALAYPQLLKQAAVFLLLTTLGQVLGPVLIKIFLDDYVTEGVYPLRDITLLALAYAAMYGVSAWAGYLQSMRLNEVAFSVVRRIRSQVFATVMRKPLSFFDHEPTGKLVSRITNDTEAIKDLFLQVMATFVQSVVLIVAVFIAMAFLDWRLMLVCLLMMPLMVFVMFRYQRLSAPRYHKARSILSQINGTLSESIQGMKVIQLMNQQRRFDQRFTDTSQSHFTARMRNLKLDALLLRPMPDLLRTLTLAGLLLFFGWQSMGAAVEIGVIYAFINYLSRITEPMLQMTQRLSMLQQAVVAGERVFTILDDGAEDHTAANQLIESGEVAFRDVSFSYDGEHPVLSDINFTVRPGEFYAIVGHTGSGKSTLMSLLMRFYAPQSGDILLDGKHINEVDQNSLRESVGVVMQDPFITTGSVRENITLGQDMSDEVVLAAAGQAQIHDYIMTLPEAYNTPMDERGSNFSTGQRQLLSLARTLAHKPRILILDEATANIDSHTEAVIQRALMMLRGDTSIIAIAHRLSTITAADQILVLHQGVITQRGTHQQLLSEDGLYRNMYLLQQSRVV</sequence>
<dbReference type="SMART" id="SM00382">
    <property type="entry name" value="AAA"/>
    <property type="match status" value="1"/>
</dbReference>
<dbReference type="GO" id="GO:0016887">
    <property type="term" value="F:ATP hydrolysis activity"/>
    <property type="evidence" value="ECO:0007669"/>
    <property type="project" value="InterPro"/>
</dbReference>
<dbReference type="GO" id="GO:0005886">
    <property type="term" value="C:plasma membrane"/>
    <property type="evidence" value="ECO:0007669"/>
    <property type="project" value="UniProtKB-SubCell"/>
</dbReference>
<keyword evidence="5" id="KW-0547">Nucleotide-binding</keyword>
<name>A0A0F9W545_9ZZZZ</name>
<feature type="transmembrane region" description="Helical" evidence="9">
    <location>
        <begin position="143"/>
        <end position="166"/>
    </location>
</feature>
<dbReference type="GO" id="GO:0005524">
    <property type="term" value="F:ATP binding"/>
    <property type="evidence" value="ECO:0007669"/>
    <property type="project" value="UniProtKB-KW"/>
</dbReference>
<feature type="domain" description="ABC transporter" evidence="10">
    <location>
        <begin position="347"/>
        <end position="580"/>
    </location>
</feature>
<dbReference type="CDD" id="cd18544">
    <property type="entry name" value="ABC_6TM_TmrA_like"/>
    <property type="match status" value="1"/>
</dbReference>
<proteinExistence type="predicted"/>
<dbReference type="FunFam" id="3.40.50.300:FF:000221">
    <property type="entry name" value="Multidrug ABC transporter ATP-binding protein"/>
    <property type="match status" value="1"/>
</dbReference>
<dbReference type="Pfam" id="PF00664">
    <property type="entry name" value="ABC_membrane"/>
    <property type="match status" value="1"/>
</dbReference>
<feature type="transmembrane region" description="Helical" evidence="9">
    <location>
        <begin position="267"/>
        <end position="294"/>
    </location>
</feature>
<evidence type="ECO:0000259" key="10">
    <source>
        <dbReference type="PROSITE" id="PS50893"/>
    </source>
</evidence>
<evidence type="ECO:0000313" key="12">
    <source>
        <dbReference type="EMBL" id="KKO12396.1"/>
    </source>
</evidence>
<evidence type="ECO:0000256" key="9">
    <source>
        <dbReference type="SAM" id="Phobius"/>
    </source>
</evidence>
<keyword evidence="2" id="KW-0813">Transport</keyword>
<dbReference type="PANTHER" id="PTHR43394:SF1">
    <property type="entry name" value="ATP-BINDING CASSETTE SUB-FAMILY B MEMBER 10, MITOCHONDRIAL"/>
    <property type="match status" value="1"/>
</dbReference>
<protein>
    <recommendedName>
        <fullName evidence="13">ABC transmembrane type-1 domain-containing protein</fullName>
    </recommendedName>
</protein>
<dbReference type="InterPro" id="IPR027417">
    <property type="entry name" value="P-loop_NTPase"/>
</dbReference>
<dbReference type="InterPro" id="IPR003439">
    <property type="entry name" value="ABC_transporter-like_ATP-bd"/>
</dbReference>
<keyword evidence="3" id="KW-1003">Cell membrane</keyword>